<evidence type="ECO:0000256" key="7">
    <source>
        <dbReference type="ARBA" id="ARBA00023122"/>
    </source>
</evidence>
<dbReference type="InterPro" id="IPR044751">
    <property type="entry name" value="Ion_transp-like_CBS"/>
</dbReference>
<dbReference type="CDD" id="cd04590">
    <property type="entry name" value="CBS_pair_CorC_HlyC_assoc"/>
    <property type="match status" value="1"/>
</dbReference>
<dbReference type="SUPFAM" id="SSF56176">
    <property type="entry name" value="FAD-binding/transporter-associated domain-like"/>
    <property type="match status" value="1"/>
</dbReference>
<dbReference type="InterPro" id="IPR005496">
    <property type="entry name" value="Integral_membrane_TerC"/>
</dbReference>
<dbReference type="Pfam" id="PF03741">
    <property type="entry name" value="TerC"/>
    <property type="match status" value="1"/>
</dbReference>
<feature type="transmembrane region" description="Helical" evidence="10">
    <location>
        <begin position="82"/>
        <end position="100"/>
    </location>
</feature>
<feature type="transmembrane region" description="Helical" evidence="10">
    <location>
        <begin position="49"/>
        <end position="70"/>
    </location>
</feature>
<keyword evidence="8 10" id="KW-0472">Membrane</keyword>
<dbReference type="Gene3D" id="3.30.465.10">
    <property type="match status" value="1"/>
</dbReference>
<evidence type="ECO:0000256" key="9">
    <source>
        <dbReference type="PROSITE-ProRule" id="PRU00703"/>
    </source>
</evidence>
<dbReference type="SMART" id="SM01091">
    <property type="entry name" value="CorC_HlyC"/>
    <property type="match status" value="1"/>
</dbReference>
<feature type="domain" description="CBS" evidence="11">
    <location>
        <begin position="366"/>
        <end position="422"/>
    </location>
</feature>
<gene>
    <name evidence="12" type="ORF">AB5I84_02670</name>
</gene>
<keyword evidence="6 10" id="KW-1133">Transmembrane helix</keyword>
<keyword evidence="3" id="KW-1003">Cell membrane</keyword>
<feature type="transmembrane region" description="Helical" evidence="10">
    <location>
        <begin position="154"/>
        <end position="173"/>
    </location>
</feature>
<keyword evidence="4 10" id="KW-0812">Transmembrane</keyword>
<protein>
    <submittedName>
        <fullName evidence="12">TerC family protein</fullName>
    </submittedName>
</protein>
<comment type="caution">
    <text evidence="12">The sequence shown here is derived from an EMBL/GenBank/DDBJ whole genome shotgun (WGS) entry which is preliminary data.</text>
</comment>
<dbReference type="PANTHER" id="PTHR22777:SF15">
    <property type="entry name" value="UPF0053 INNER MEMBRANE PROTEIN YOAE"/>
    <property type="match status" value="1"/>
</dbReference>
<evidence type="ECO:0000256" key="1">
    <source>
        <dbReference type="ARBA" id="ARBA00004651"/>
    </source>
</evidence>
<dbReference type="InterPro" id="IPR046342">
    <property type="entry name" value="CBS_dom_sf"/>
</dbReference>
<dbReference type="PROSITE" id="PS51371">
    <property type="entry name" value="CBS"/>
    <property type="match status" value="1"/>
</dbReference>
<sequence length="519" mass="56354">MIELLMDPSVWVALLTLVLLEIVLGIDNLVFIAILADKLPPEQRDNARRIGLALALVMRLGLLSVVSWLVTLTTPLFHIGDMPFSGRNLILLLGGLFLLFKATTELHERLEGVSSHSSGPAVYASFASVVVQIVVLDAVFSLDAVITAVGMVDQLPVMMAAVVISIGIMLVASKPLTEFVNAHPTVVVLCLAFLLMIGFSLVAEGFGWKVPKGYIYAAIGFSVMIEFFNQLSSRNAARHEQRLPFRERTARKVLALLGTAHDSSAPEAGRARLSAAAEGFAQEERHMVSGVLTLGDRSVRSIMTPRPEIVWIDNQLPTAQLLDTLQQGVRTVYPVCDGDLENIVGVGRAKDLLRDLTQHGALQPDTLREPLYIQEHANVIRLIDTLRRSRNHLAIVTDEYGDVVGLVTPMDVLEAIAGNLPEDNEALDIEEVAPGHWSVQGGADIHQLAQMLELEALLPTDEDYSTAAGFVLNRLGSLPQAGEWVDEGPWRFTVVDADAKSLRSLSVTPVPPATPPLPA</sequence>
<evidence type="ECO:0000256" key="3">
    <source>
        <dbReference type="ARBA" id="ARBA00022475"/>
    </source>
</evidence>
<feature type="transmembrane region" description="Helical" evidence="10">
    <location>
        <begin position="121"/>
        <end position="142"/>
    </location>
</feature>
<dbReference type="InterPro" id="IPR036318">
    <property type="entry name" value="FAD-bd_PCMH-like_sf"/>
</dbReference>
<keyword evidence="7 9" id="KW-0129">CBS domain</keyword>
<dbReference type="PANTHER" id="PTHR22777">
    <property type="entry name" value="HEMOLYSIN-RELATED"/>
    <property type="match status" value="1"/>
</dbReference>
<dbReference type="InterPro" id="IPR000644">
    <property type="entry name" value="CBS_dom"/>
</dbReference>
<evidence type="ECO:0000313" key="13">
    <source>
        <dbReference type="Proteomes" id="UP001562065"/>
    </source>
</evidence>
<evidence type="ECO:0000259" key="11">
    <source>
        <dbReference type="PROSITE" id="PS51371"/>
    </source>
</evidence>
<proteinExistence type="inferred from homology"/>
<evidence type="ECO:0000313" key="12">
    <source>
        <dbReference type="EMBL" id="MEY1661047.1"/>
    </source>
</evidence>
<keyword evidence="13" id="KW-1185">Reference proteome</keyword>
<dbReference type="Pfam" id="PF03471">
    <property type="entry name" value="CorC_HlyC"/>
    <property type="match status" value="1"/>
</dbReference>
<feature type="transmembrane region" description="Helical" evidence="10">
    <location>
        <begin position="12"/>
        <end position="37"/>
    </location>
</feature>
<dbReference type="InterPro" id="IPR005170">
    <property type="entry name" value="Transptr-assoc_dom"/>
</dbReference>
<accession>A0ABV4AF29</accession>
<comment type="subcellular location">
    <subcellularLocation>
        <location evidence="1">Cell membrane</location>
        <topology evidence="1">Multi-pass membrane protein</topology>
    </subcellularLocation>
</comment>
<evidence type="ECO:0000256" key="5">
    <source>
        <dbReference type="ARBA" id="ARBA00022737"/>
    </source>
</evidence>
<evidence type="ECO:0000256" key="2">
    <source>
        <dbReference type="ARBA" id="ARBA00006337"/>
    </source>
</evidence>
<dbReference type="RefSeq" id="WP_369454285.1">
    <property type="nucleotide sequence ID" value="NZ_JBGCUO010000001.1"/>
</dbReference>
<reference evidence="12 13" key="1">
    <citation type="submission" date="2024-07" db="EMBL/GenBank/DDBJ databases">
        <authorList>
            <person name="Ren Q."/>
        </authorList>
    </citation>
    <scope>NUCLEOTIDE SEQUENCE [LARGE SCALE GENOMIC DNA]</scope>
    <source>
        <strain evidence="12 13">REN37</strain>
    </source>
</reference>
<dbReference type="EMBL" id="JBGCUO010000001">
    <property type="protein sequence ID" value="MEY1661047.1"/>
    <property type="molecule type" value="Genomic_DNA"/>
</dbReference>
<name>A0ABV4AF29_9GAMM</name>
<evidence type="ECO:0000256" key="10">
    <source>
        <dbReference type="SAM" id="Phobius"/>
    </source>
</evidence>
<evidence type="ECO:0000256" key="8">
    <source>
        <dbReference type="ARBA" id="ARBA00023136"/>
    </source>
</evidence>
<comment type="similarity">
    <text evidence="2">Belongs to the UPF0053 family.</text>
</comment>
<dbReference type="InterPro" id="IPR016169">
    <property type="entry name" value="FAD-bd_PCMH_sub2"/>
</dbReference>
<dbReference type="Gene3D" id="3.10.580.10">
    <property type="entry name" value="CBS-domain"/>
    <property type="match status" value="1"/>
</dbReference>
<dbReference type="Proteomes" id="UP001562065">
    <property type="component" value="Unassembled WGS sequence"/>
</dbReference>
<evidence type="ECO:0000256" key="4">
    <source>
        <dbReference type="ARBA" id="ARBA00022692"/>
    </source>
</evidence>
<dbReference type="SUPFAM" id="SSF54631">
    <property type="entry name" value="CBS-domain pair"/>
    <property type="match status" value="1"/>
</dbReference>
<keyword evidence="5" id="KW-0677">Repeat</keyword>
<organism evidence="12 13">
    <name type="scientific">Isoalcanivorax beigongshangi</name>
    <dbReference type="NCBI Taxonomy" id="3238810"/>
    <lineage>
        <taxon>Bacteria</taxon>
        <taxon>Pseudomonadati</taxon>
        <taxon>Pseudomonadota</taxon>
        <taxon>Gammaproteobacteria</taxon>
        <taxon>Oceanospirillales</taxon>
        <taxon>Alcanivoracaceae</taxon>
        <taxon>Isoalcanivorax</taxon>
    </lineage>
</organism>
<evidence type="ECO:0000256" key="6">
    <source>
        <dbReference type="ARBA" id="ARBA00022989"/>
    </source>
</evidence>
<feature type="transmembrane region" description="Helical" evidence="10">
    <location>
        <begin position="185"/>
        <end position="208"/>
    </location>
</feature>
<dbReference type="Pfam" id="PF00571">
    <property type="entry name" value="CBS"/>
    <property type="match status" value="2"/>
</dbReference>